<protein>
    <submittedName>
        <fullName evidence="1">Uncharacterized protein</fullName>
    </submittedName>
</protein>
<accession>A0A2P2JRZ8</accession>
<organism evidence="1">
    <name type="scientific">Rhizophora mucronata</name>
    <name type="common">Asiatic mangrove</name>
    <dbReference type="NCBI Taxonomy" id="61149"/>
    <lineage>
        <taxon>Eukaryota</taxon>
        <taxon>Viridiplantae</taxon>
        <taxon>Streptophyta</taxon>
        <taxon>Embryophyta</taxon>
        <taxon>Tracheophyta</taxon>
        <taxon>Spermatophyta</taxon>
        <taxon>Magnoliopsida</taxon>
        <taxon>eudicotyledons</taxon>
        <taxon>Gunneridae</taxon>
        <taxon>Pentapetalae</taxon>
        <taxon>rosids</taxon>
        <taxon>fabids</taxon>
        <taxon>Malpighiales</taxon>
        <taxon>Rhizophoraceae</taxon>
        <taxon>Rhizophora</taxon>
    </lineage>
</organism>
<sequence>MVYLSFRNSQIESENLSFPANCIAEFASQFADSLSTSEMGVH</sequence>
<evidence type="ECO:0000313" key="1">
    <source>
        <dbReference type="EMBL" id="MBW96255.1"/>
    </source>
</evidence>
<reference evidence="1" key="1">
    <citation type="submission" date="2018-02" db="EMBL/GenBank/DDBJ databases">
        <title>Rhizophora mucronata_Transcriptome.</title>
        <authorList>
            <person name="Meera S.P."/>
            <person name="Sreeshan A."/>
            <person name="Augustine A."/>
        </authorList>
    </citation>
    <scope>NUCLEOTIDE SEQUENCE</scope>
    <source>
        <tissue evidence="1">Leaf</tissue>
    </source>
</reference>
<dbReference type="AlphaFoldDB" id="A0A2P2JRZ8"/>
<name>A0A2P2JRZ8_RHIMU</name>
<proteinExistence type="predicted"/>
<dbReference type="EMBL" id="GGEC01015772">
    <property type="protein sequence ID" value="MBW96255.1"/>
    <property type="molecule type" value="Transcribed_RNA"/>
</dbReference>